<dbReference type="InterPro" id="IPR016181">
    <property type="entry name" value="Acyl_CoA_acyltransferase"/>
</dbReference>
<proteinExistence type="predicted"/>
<dbReference type="PROSITE" id="PS51186">
    <property type="entry name" value="GNAT"/>
    <property type="match status" value="1"/>
</dbReference>
<dbReference type="Proteomes" id="UP001224122">
    <property type="component" value="Unassembled WGS sequence"/>
</dbReference>
<dbReference type="SUPFAM" id="SSF55729">
    <property type="entry name" value="Acyl-CoA N-acyltransferases (Nat)"/>
    <property type="match status" value="1"/>
</dbReference>
<evidence type="ECO:0000259" key="1">
    <source>
        <dbReference type="PROSITE" id="PS51186"/>
    </source>
</evidence>
<dbReference type="Pfam" id="PF00583">
    <property type="entry name" value="Acetyltransf_1"/>
    <property type="match status" value="1"/>
</dbReference>
<evidence type="ECO:0000313" key="2">
    <source>
        <dbReference type="EMBL" id="MDQ0198243.1"/>
    </source>
</evidence>
<feature type="domain" description="N-acetyltransferase" evidence="1">
    <location>
        <begin position="26"/>
        <end position="165"/>
    </location>
</feature>
<sequence>MPFQYNIMEGLPEGNVLNSIAALVALVFNDGPILRVEEVEQYYRNNKVSIPWVEEAKQHHRNMVVICFDGDCLVGFKMGYQIKSKEFYSWLGGVRPDYRNRGIASELMIMQHNWCKDNGYESIRTETMNRFRNMLILNLRHGYNVTGTYTTREGDTKIILEKPLVDS</sequence>
<comment type="caution">
    <text evidence="2">The sequence shown here is derived from an EMBL/GenBank/DDBJ whole genome shotgun (WGS) entry which is preliminary data.</text>
</comment>
<protein>
    <submittedName>
        <fullName evidence="2">GNAT superfamily N-acetyltransferase</fullName>
    </submittedName>
</protein>
<gene>
    <name evidence="2" type="ORF">J2S10_001384</name>
</gene>
<accession>A0ABT9XRQ6</accession>
<organism evidence="2 3">
    <name type="scientific">Neobacillus ginsengisoli</name>
    <dbReference type="NCBI Taxonomy" id="904295"/>
    <lineage>
        <taxon>Bacteria</taxon>
        <taxon>Bacillati</taxon>
        <taxon>Bacillota</taxon>
        <taxon>Bacilli</taxon>
        <taxon>Bacillales</taxon>
        <taxon>Bacillaceae</taxon>
        <taxon>Neobacillus</taxon>
    </lineage>
</organism>
<dbReference type="Gene3D" id="3.40.630.30">
    <property type="match status" value="1"/>
</dbReference>
<dbReference type="RefSeq" id="WP_307405820.1">
    <property type="nucleotide sequence ID" value="NZ_JAUSTW010000002.1"/>
</dbReference>
<name>A0ABT9XRQ6_9BACI</name>
<dbReference type="InterPro" id="IPR000182">
    <property type="entry name" value="GNAT_dom"/>
</dbReference>
<keyword evidence="3" id="KW-1185">Reference proteome</keyword>
<reference evidence="2 3" key="1">
    <citation type="submission" date="2023-07" db="EMBL/GenBank/DDBJ databases">
        <title>Genomic Encyclopedia of Type Strains, Phase IV (KMG-IV): sequencing the most valuable type-strain genomes for metagenomic binning, comparative biology and taxonomic classification.</title>
        <authorList>
            <person name="Goeker M."/>
        </authorList>
    </citation>
    <scope>NUCLEOTIDE SEQUENCE [LARGE SCALE GENOMIC DNA]</scope>
    <source>
        <strain evidence="2 3">DSM 27594</strain>
    </source>
</reference>
<dbReference type="EMBL" id="JAUSTW010000002">
    <property type="protein sequence ID" value="MDQ0198243.1"/>
    <property type="molecule type" value="Genomic_DNA"/>
</dbReference>
<dbReference type="CDD" id="cd04301">
    <property type="entry name" value="NAT_SF"/>
    <property type="match status" value="1"/>
</dbReference>
<evidence type="ECO:0000313" key="3">
    <source>
        <dbReference type="Proteomes" id="UP001224122"/>
    </source>
</evidence>